<protein>
    <submittedName>
        <fullName evidence="4">RND family efflux transporter, MFP subunit</fullName>
    </submittedName>
</protein>
<dbReference type="RefSeq" id="WP_073015591.1">
    <property type="nucleotide sequence ID" value="NZ_FRBW01000008.1"/>
</dbReference>
<evidence type="ECO:0000256" key="1">
    <source>
        <dbReference type="ARBA" id="ARBA00009477"/>
    </source>
</evidence>
<keyword evidence="5" id="KW-1185">Reference proteome</keyword>
<dbReference type="NCBIfam" id="TIGR01730">
    <property type="entry name" value="RND_mfp"/>
    <property type="match status" value="1"/>
</dbReference>
<dbReference type="PANTHER" id="PTHR30469">
    <property type="entry name" value="MULTIDRUG RESISTANCE PROTEIN MDTA"/>
    <property type="match status" value="1"/>
</dbReference>
<feature type="chain" id="PRO_5012703558" evidence="3">
    <location>
        <begin position="21"/>
        <end position="371"/>
    </location>
</feature>
<dbReference type="GO" id="GO:1990281">
    <property type="term" value="C:efflux pump complex"/>
    <property type="evidence" value="ECO:0007669"/>
    <property type="project" value="TreeGrafter"/>
</dbReference>
<dbReference type="Gene3D" id="2.40.30.170">
    <property type="match status" value="1"/>
</dbReference>
<dbReference type="GO" id="GO:0015562">
    <property type="term" value="F:efflux transmembrane transporter activity"/>
    <property type="evidence" value="ECO:0007669"/>
    <property type="project" value="TreeGrafter"/>
</dbReference>
<gene>
    <name evidence="4" type="ORF">SAMN05444272_4484</name>
</gene>
<dbReference type="InterPro" id="IPR006143">
    <property type="entry name" value="RND_pump_MFP"/>
</dbReference>
<keyword evidence="3" id="KW-0732">Signal</keyword>
<name>A0A1M7PKF7_9HYPH</name>
<evidence type="ECO:0000256" key="3">
    <source>
        <dbReference type="SAM" id="SignalP"/>
    </source>
</evidence>
<dbReference type="Gene3D" id="2.40.50.100">
    <property type="match status" value="1"/>
</dbReference>
<dbReference type="PANTHER" id="PTHR30469:SF18">
    <property type="entry name" value="RESISTANCE-NODULATION-CELL DIVISION (RND) EFFLUX MEMBRANE FUSION PROTEIN-RELATED"/>
    <property type="match status" value="1"/>
</dbReference>
<dbReference type="Proteomes" id="UP000186002">
    <property type="component" value="Unassembled WGS sequence"/>
</dbReference>
<sequence length="371" mass="38736">MKKKTALVLGVALIAISAAAATLAPHLSTTEASAVDDPRQVPPLVMLATAVTSADSQLSFTGTVGAKVESSLGFRVPGKIIERLVDTGEQVKAGQPLMRIDETDLQLAVSAKRFAVAAARAIMVQMEADEKRYAVLVKDGRAASPQRYEQAKAALDTAAAQLAAAEAEARVAENEATYAVLLANADGTVVEAIGEPGQVVAAGQAVVRIAQAGPREAVISLPETFRPEIGTLAEASLYGWGDQRFKASLRQLSDAADPLTRTFEARYVLEGKAASAPLGATVTIRLSRKSAAPTVEVPIGAILDNGEKTGVWRLEHSTSSVHFQPVSLVRMSSEMAEISGLDAGVSVVSLGAHLLRDGSSVRTVATHGVQR</sequence>
<dbReference type="EMBL" id="FRBW01000008">
    <property type="protein sequence ID" value="SHN17493.1"/>
    <property type="molecule type" value="Genomic_DNA"/>
</dbReference>
<organism evidence="4 5">
    <name type="scientific">Roseibium suaedae</name>
    <dbReference type="NCBI Taxonomy" id="735517"/>
    <lineage>
        <taxon>Bacteria</taxon>
        <taxon>Pseudomonadati</taxon>
        <taxon>Pseudomonadota</taxon>
        <taxon>Alphaproteobacteria</taxon>
        <taxon>Hyphomicrobiales</taxon>
        <taxon>Stappiaceae</taxon>
        <taxon>Roseibium</taxon>
    </lineage>
</organism>
<comment type="similarity">
    <text evidence="1">Belongs to the membrane fusion protein (MFP) (TC 8.A.1) family.</text>
</comment>
<dbReference type="Gene3D" id="1.10.287.470">
    <property type="entry name" value="Helix hairpin bin"/>
    <property type="match status" value="1"/>
</dbReference>
<feature type="signal peptide" evidence="3">
    <location>
        <begin position="1"/>
        <end position="20"/>
    </location>
</feature>
<feature type="coiled-coil region" evidence="2">
    <location>
        <begin position="148"/>
        <end position="175"/>
    </location>
</feature>
<keyword evidence="2" id="KW-0175">Coiled coil</keyword>
<dbReference type="AlphaFoldDB" id="A0A1M7PKF7"/>
<evidence type="ECO:0000256" key="2">
    <source>
        <dbReference type="SAM" id="Coils"/>
    </source>
</evidence>
<dbReference type="SUPFAM" id="SSF111369">
    <property type="entry name" value="HlyD-like secretion proteins"/>
    <property type="match status" value="1"/>
</dbReference>
<evidence type="ECO:0000313" key="4">
    <source>
        <dbReference type="EMBL" id="SHN17493.1"/>
    </source>
</evidence>
<proteinExistence type="inferred from homology"/>
<dbReference type="STRING" id="735517.SAMN05444272_4484"/>
<reference evidence="4 5" key="1">
    <citation type="submission" date="2016-11" db="EMBL/GenBank/DDBJ databases">
        <authorList>
            <person name="Jaros S."/>
            <person name="Januszkiewicz K."/>
            <person name="Wedrychowicz H."/>
        </authorList>
    </citation>
    <scope>NUCLEOTIDE SEQUENCE [LARGE SCALE GENOMIC DNA]</scope>
    <source>
        <strain evidence="4 5">DSM 22153</strain>
    </source>
</reference>
<dbReference type="OrthoDB" id="9813967at2"/>
<dbReference type="Gene3D" id="2.40.420.20">
    <property type="match status" value="1"/>
</dbReference>
<accession>A0A1M7PKF7</accession>
<evidence type="ECO:0000313" key="5">
    <source>
        <dbReference type="Proteomes" id="UP000186002"/>
    </source>
</evidence>